<protein>
    <recommendedName>
        <fullName evidence="3">DUF4817 domain-containing protein</fullName>
    </recommendedName>
</protein>
<name>A0A8X6KYE9_TRICU</name>
<reference evidence="1" key="1">
    <citation type="submission" date="2020-07" db="EMBL/GenBank/DDBJ databases">
        <title>Multicomponent nature underlies the extraordinary mechanical properties of spider dragline silk.</title>
        <authorList>
            <person name="Kono N."/>
            <person name="Nakamura H."/>
            <person name="Mori M."/>
            <person name="Yoshida Y."/>
            <person name="Ohtoshi R."/>
            <person name="Malay A.D."/>
            <person name="Moran D.A.P."/>
            <person name="Tomita M."/>
            <person name="Numata K."/>
            <person name="Arakawa K."/>
        </authorList>
    </citation>
    <scope>NUCLEOTIDE SEQUENCE</scope>
</reference>
<proteinExistence type="predicted"/>
<comment type="caution">
    <text evidence="1">The sequence shown here is derived from an EMBL/GenBank/DDBJ whole genome shotgun (WGS) entry which is preliminary data.</text>
</comment>
<sequence length="157" mass="18452">MFKLIFPAVLTTSLVERVLLVKLFYENKGIVSVVVREIRRRKNLLREPKSTKNIQAMIKRFEETGKSEVQPGRGRKRITPVLVDNVKAAVDHVRYIRFRTVARVQFLDRQSIFKAPSEKYSENILHYSSYMILQIQELLDMVKSQHLSHSRLFFSTD</sequence>
<dbReference type="Proteomes" id="UP000887116">
    <property type="component" value="Unassembled WGS sequence"/>
</dbReference>
<evidence type="ECO:0000313" key="1">
    <source>
        <dbReference type="EMBL" id="GFQ89869.1"/>
    </source>
</evidence>
<gene>
    <name evidence="1" type="ORF">TNCT_310661</name>
</gene>
<keyword evidence="2" id="KW-1185">Reference proteome</keyword>
<dbReference type="AlphaFoldDB" id="A0A8X6KYE9"/>
<organism evidence="1 2">
    <name type="scientific">Trichonephila clavata</name>
    <name type="common">Joro spider</name>
    <name type="synonym">Nephila clavata</name>
    <dbReference type="NCBI Taxonomy" id="2740835"/>
    <lineage>
        <taxon>Eukaryota</taxon>
        <taxon>Metazoa</taxon>
        <taxon>Ecdysozoa</taxon>
        <taxon>Arthropoda</taxon>
        <taxon>Chelicerata</taxon>
        <taxon>Arachnida</taxon>
        <taxon>Araneae</taxon>
        <taxon>Araneomorphae</taxon>
        <taxon>Entelegynae</taxon>
        <taxon>Araneoidea</taxon>
        <taxon>Nephilidae</taxon>
        <taxon>Trichonephila</taxon>
    </lineage>
</organism>
<accession>A0A8X6KYE9</accession>
<dbReference type="EMBL" id="BMAO01013598">
    <property type="protein sequence ID" value="GFQ89869.1"/>
    <property type="molecule type" value="Genomic_DNA"/>
</dbReference>
<evidence type="ECO:0008006" key="3">
    <source>
        <dbReference type="Google" id="ProtNLM"/>
    </source>
</evidence>
<evidence type="ECO:0000313" key="2">
    <source>
        <dbReference type="Proteomes" id="UP000887116"/>
    </source>
</evidence>